<dbReference type="EMBL" id="LXQA010060686">
    <property type="protein sequence ID" value="MCI06090.1"/>
    <property type="molecule type" value="Genomic_DNA"/>
</dbReference>
<evidence type="ECO:0000313" key="2">
    <source>
        <dbReference type="EMBL" id="MCI06090.1"/>
    </source>
</evidence>
<reference evidence="2 3" key="1">
    <citation type="journal article" date="2018" name="Front. Plant Sci.">
        <title>Red Clover (Trifolium pratense) and Zigzag Clover (T. medium) - A Picture of Genomic Similarities and Differences.</title>
        <authorList>
            <person name="Dluhosova J."/>
            <person name="Istvanek J."/>
            <person name="Nedelnik J."/>
            <person name="Repkova J."/>
        </authorList>
    </citation>
    <scope>NUCLEOTIDE SEQUENCE [LARGE SCALE GENOMIC DNA]</scope>
    <source>
        <strain evidence="3">cv. 10/8</strain>
        <tissue evidence="2">Leaf</tissue>
    </source>
</reference>
<organism evidence="2 3">
    <name type="scientific">Trifolium medium</name>
    <dbReference type="NCBI Taxonomy" id="97028"/>
    <lineage>
        <taxon>Eukaryota</taxon>
        <taxon>Viridiplantae</taxon>
        <taxon>Streptophyta</taxon>
        <taxon>Embryophyta</taxon>
        <taxon>Tracheophyta</taxon>
        <taxon>Spermatophyta</taxon>
        <taxon>Magnoliopsida</taxon>
        <taxon>eudicotyledons</taxon>
        <taxon>Gunneridae</taxon>
        <taxon>Pentapetalae</taxon>
        <taxon>rosids</taxon>
        <taxon>fabids</taxon>
        <taxon>Fabales</taxon>
        <taxon>Fabaceae</taxon>
        <taxon>Papilionoideae</taxon>
        <taxon>50 kb inversion clade</taxon>
        <taxon>NPAAA clade</taxon>
        <taxon>Hologalegina</taxon>
        <taxon>IRL clade</taxon>
        <taxon>Trifolieae</taxon>
        <taxon>Trifolium</taxon>
    </lineage>
</organism>
<evidence type="ECO:0000313" key="3">
    <source>
        <dbReference type="Proteomes" id="UP000265520"/>
    </source>
</evidence>
<keyword evidence="3" id="KW-1185">Reference proteome</keyword>
<dbReference type="Proteomes" id="UP000265520">
    <property type="component" value="Unassembled WGS sequence"/>
</dbReference>
<protein>
    <submittedName>
        <fullName evidence="2">Uncharacterized protein</fullName>
    </submittedName>
</protein>
<comment type="caution">
    <text evidence="2">The sequence shown here is derived from an EMBL/GenBank/DDBJ whole genome shotgun (WGS) entry which is preliminary data.</text>
</comment>
<feature type="compositionally biased region" description="Basic and acidic residues" evidence="1">
    <location>
        <begin position="1"/>
        <end position="10"/>
    </location>
</feature>
<gene>
    <name evidence="2" type="ORF">A2U01_0027145</name>
</gene>
<evidence type="ECO:0000256" key="1">
    <source>
        <dbReference type="SAM" id="MobiDB-lite"/>
    </source>
</evidence>
<sequence>MMKLRLDRHGRTSSRNTTCPEDGEVGFTHPVREKQEVYKRMNIDLESWISLDAWWMRGNTIRIVWQ</sequence>
<accession>A0A392P3N7</accession>
<name>A0A392P3N7_9FABA</name>
<proteinExistence type="predicted"/>
<feature type="region of interest" description="Disordered" evidence="1">
    <location>
        <begin position="1"/>
        <end position="26"/>
    </location>
</feature>
<dbReference type="AlphaFoldDB" id="A0A392P3N7"/>